<reference evidence="1 2" key="1">
    <citation type="journal article" date="2007" name="Science">
        <title>The Chlamydomonas genome reveals the evolution of key animal and plant functions.</title>
        <authorList>
            <person name="Merchant S.S."/>
            <person name="Prochnik S.E."/>
            <person name="Vallon O."/>
            <person name="Harris E.H."/>
            <person name="Karpowicz S.J."/>
            <person name="Witman G.B."/>
            <person name="Terry A."/>
            <person name="Salamov A."/>
            <person name="Fritz-Laylin L.K."/>
            <person name="Marechal-Drouard L."/>
            <person name="Marshall W.F."/>
            <person name="Qu L.H."/>
            <person name="Nelson D.R."/>
            <person name="Sanderfoot A.A."/>
            <person name="Spalding M.H."/>
            <person name="Kapitonov V.V."/>
            <person name="Ren Q."/>
            <person name="Ferris P."/>
            <person name="Lindquist E."/>
            <person name="Shapiro H."/>
            <person name="Lucas S.M."/>
            <person name="Grimwood J."/>
            <person name="Schmutz J."/>
            <person name="Cardol P."/>
            <person name="Cerutti H."/>
            <person name="Chanfreau G."/>
            <person name="Chen C.L."/>
            <person name="Cognat V."/>
            <person name="Croft M.T."/>
            <person name="Dent R."/>
            <person name="Dutcher S."/>
            <person name="Fernandez E."/>
            <person name="Fukuzawa H."/>
            <person name="Gonzalez-Ballester D."/>
            <person name="Gonzalez-Halphen D."/>
            <person name="Hallmann A."/>
            <person name="Hanikenne M."/>
            <person name="Hippler M."/>
            <person name="Inwood W."/>
            <person name="Jabbari K."/>
            <person name="Kalanon M."/>
            <person name="Kuras R."/>
            <person name="Lefebvre P.A."/>
            <person name="Lemaire S.D."/>
            <person name="Lobanov A.V."/>
            <person name="Lohr M."/>
            <person name="Manuell A."/>
            <person name="Meier I."/>
            <person name="Mets L."/>
            <person name="Mittag M."/>
            <person name="Mittelmeier T."/>
            <person name="Moroney J.V."/>
            <person name="Moseley J."/>
            <person name="Napoli C."/>
            <person name="Nedelcu A.M."/>
            <person name="Niyogi K."/>
            <person name="Novoselov S.V."/>
            <person name="Paulsen I.T."/>
            <person name="Pazour G."/>
            <person name="Purton S."/>
            <person name="Ral J.P."/>
            <person name="Riano-Pachon D.M."/>
            <person name="Riekhof W."/>
            <person name="Rymarquis L."/>
            <person name="Schroda M."/>
            <person name="Stern D."/>
            <person name="Umen J."/>
            <person name="Willows R."/>
            <person name="Wilson N."/>
            <person name="Zimmer S.L."/>
            <person name="Allmer J."/>
            <person name="Balk J."/>
            <person name="Bisova K."/>
            <person name="Chen C.J."/>
            <person name="Elias M."/>
            <person name="Gendler K."/>
            <person name="Hauser C."/>
            <person name="Lamb M.R."/>
            <person name="Ledford H."/>
            <person name="Long J.C."/>
            <person name="Minagawa J."/>
            <person name="Page M.D."/>
            <person name="Pan J."/>
            <person name="Pootakham W."/>
            <person name="Roje S."/>
            <person name="Rose A."/>
            <person name="Stahlberg E."/>
            <person name="Terauchi A.M."/>
            <person name="Yang P."/>
            <person name="Ball S."/>
            <person name="Bowler C."/>
            <person name="Dieckmann C.L."/>
            <person name="Gladyshev V.N."/>
            <person name="Green P."/>
            <person name="Jorgensen R."/>
            <person name="Mayfield S."/>
            <person name="Mueller-Roeber B."/>
            <person name="Rajamani S."/>
            <person name="Sayre R.T."/>
            <person name="Brokstein P."/>
            <person name="Dubchak I."/>
            <person name="Goodstein D."/>
            <person name="Hornick L."/>
            <person name="Huang Y.W."/>
            <person name="Jhaveri J."/>
            <person name="Luo Y."/>
            <person name="Martinez D."/>
            <person name="Ngau W.C."/>
            <person name="Otillar B."/>
            <person name="Poliakov A."/>
            <person name="Porter A."/>
            <person name="Szajkowski L."/>
            <person name="Werner G."/>
            <person name="Zhou K."/>
            <person name="Grigoriev I.V."/>
            <person name="Rokhsar D.S."/>
            <person name="Grossman A.R."/>
        </authorList>
    </citation>
    <scope>NUCLEOTIDE SEQUENCE [LARGE SCALE GENOMIC DNA]</scope>
    <source>
        <strain evidence="2">CC-503</strain>
    </source>
</reference>
<protein>
    <submittedName>
        <fullName evidence="1">Uncharacterized protein</fullName>
    </submittedName>
</protein>
<dbReference type="GeneID" id="5725683"/>
<dbReference type="InParanoid" id="A8JCI0"/>
<organism evidence="1 2">
    <name type="scientific">Chlamydomonas reinhardtii</name>
    <name type="common">Chlamydomonas smithii</name>
    <dbReference type="NCBI Taxonomy" id="3055"/>
    <lineage>
        <taxon>Eukaryota</taxon>
        <taxon>Viridiplantae</taxon>
        <taxon>Chlorophyta</taxon>
        <taxon>core chlorophytes</taxon>
        <taxon>Chlorophyceae</taxon>
        <taxon>CS clade</taxon>
        <taxon>Chlamydomonadales</taxon>
        <taxon>Chlamydomonadaceae</taxon>
        <taxon>Chlamydomonas</taxon>
    </lineage>
</organism>
<dbReference type="ProMEX" id="A8JCI0"/>
<sequence length="112" mass="11846">MQAVCTRARAVSGPAPVKRTSSQLVVRAQAVSEASSSTSFKLPTKAPLPKDAEGVKAVIAKSHEIHGQGRSMWFCLSGAGKRGFAGTYLAHADTIDWQSISSGSMDSYNIYS</sequence>
<dbReference type="EMBL" id="CM008968">
    <property type="protein sequence ID" value="PNW80945.1"/>
    <property type="molecule type" value="Genomic_DNA"/>
</dbReference>
<proteinExistence type="predicted"/>
<dbReference type="AlphaFoldDB" id="A8JCI0"/>
<dbReference type="HOGENOM" id="CLU_2149417_0_0_1"/>
<name>A8JCI0_CHLRE</name>
<gene>
    <name evidence="1" type="ORF">CHLRE_07g336450v5</name>
</gene>
<evidence type="ECO:0000313" key="1">
    <source>
        <dbReference type="EMBL" id="PNW80945.1"/>
    </source>
</evidence>
<dbReference type="Proteomes" id="UP000006906">
    <property type="component" value="Chromosome 7"/>
</dbReference>
<dbReference type="Gramene" id="PNW80945">
    <property type="protein sequence ID" value="PNW80945"/>
    <property type="gene ID" value="CHLRE_07g336450v5"/>
</dbReference>
<dbReference type="OMA" id="GRSMWFC"/>
<dbReference type="OrthoDB" id="528232at2759"/>
<dbReference type="KEGG" id="cre:CHLRE_07g336450v5"/>
<evidence type="ECO:0000313" key="2">
    <source>
        <dbReference type="Proteomes" id="UP000006906"/>
    </source>
</evidence>
<dbReference type="RefSeq" id="XP_001700095.1">
    <property type="nucleotide sequence ID" value="XM_001700043.2"/>
</dbReference>
<keyword evidence="2" id="KW-1185">Reference proteome</keyword>
<dbReference type="PaxDb" id="3055-EDO98389"/>
<accession>A8JCI0</accession>